<organism evidence="2 3">
    <name type="scientific">Knipowitschia caucasica</name>
    <name type="common">Caucasian dwarf goby</name>
    <name type="synonym">Pomatoschistus caucasicus</name>
    <dbReference type="NCBI Taxonomy" id="637954"/>
    <lineage>
        <taxon>Eukaryota</taxon>
        <taxon>Metazoa</taxon>
        <taxon>Chordata</taxon>
        <taxon>Craniata</taxon>
        <taxon>Vertebrata</taxon>
        <taxon>Euteleostomi</taxon>
        <taxon>Actinopterygii</taxon>
        <taxon>Neopterygii</taxon>
        <taxon>Teleostei</taxon>
        <taxon>Neoteleostei</taxon>
        <taxon>Acanthomorphata</taxon>
        <taxon>Gobiaria</taxon>
        <taxon>Gobiiformes</taxon>
        <taxon>Gobioidei</taxon>
        <taxon>Gobiidae</taxon>
        <taxon>Gobiinae</taxon>
        <taxon>Knipowitschia</taxon>
    </lineage>
</organism>
<sequence>MAGLGGELGSGERSMDEGGRTEANFRRKRGLSQGSGSEDASERVVRRKIDQEGFKVLVKFKEGHDIKSVGPVALTKYLREKVGEGCERSASILGERTVLGTGSVKPGREQLKFSMLGPKERSRMLRQLRGCKQSQILRDSQQEAESPQMVMEKS</sequence>
<dbReference type="EMBL" id="OZ035826">
    <property type="protein sequence ID" value="CAL1604513.1"/>
    <property type="molecule type" value="Genomic_DNA"/>
</dbReference>
<keyword evidence="3" id="KW-1185">Reference proteome</keyword>
<feature type="compositionally biased region" description="Basic and acidic residues" evidence="1">
    <location>
        <begin position="13"/>
        <end position="25"/>
    </location>
</feature>
<protein>
    <submittedName>
        <fullName evidence="2">Uncharacterized protein</fullName>
    </submittedName>
</protein>
<evidence type="ECO:0000313" key="2">
    <source>
        <dbReference type="EMBL" id="CAL1604513.1"/>
    </source>
</evidence>
<evidence type="ECO:0000256" key="1">
    <source>
        <dbReference type="SAM" id="MobiDB-lite"/>
    </source>
</evidence>
<reference evidence="2 3" key="1">
    <citation type="submission" date="2024-04" db="EMBL/GenBank/DDBJ databases">
        <authorList>
            <person name="Waldvogel A.-M."/>
            <person name="Schoenle A."/>
        </authorList>
    </citation>
    <scope>NUCLEOTIDE SEQUENCE [LARGE SCALE GENOMIC DNA]</scope>
</reference>
<feature type="region of interest" description="Disordered" evidence="1">
    <location>
        <begin position="1"/>
        <end position="45"/>
    </location>
</feature>
<proteinExistence type="predicted"/>
<name>A0AAV2LQ50_KNICA</name>
<dbReference type="AlphaFoldDB" id="A0AAV2LQ50"/>
<evidence type="ECO:0000313" key="3">
    <source>
        <dbReference type="Proteomes" id="UP001497482"/>
    </source>
</evidence>
<dbReference type="Proteomes" id="UP001497482">
    <property type="component" value="Chromosome 4"/>
</dbReference>
<accession>A0AAV2LQ50</accession>
<gene>
    <name evidence="2" type="ORF">KC01_LOCUS32010</name>
</gene>